<name>A0ABD3XFV6_SINWO</name>
<evidence type="ECO:0000313" key="3">
    <source>
        <dbReference type="Proteomes" id="UP001634394"/>
    </source>
</evidence>
<evidence type="ECO:0000256" key="1">
    <source>
        <dbReference type="SAM" id="Phobius"/>
    </source>
</evidence>
<reference evidence="2 3" key="1">
    <citation type="submission" date="2024-11" db="EMBL/GenBank/DDBJ databases">
        <title>Chromosome-level genome assembly of the freshwater bivalve Anodonta woodiana.</title>
        <authorList>
            <person name="Chen X."/>
        </authorList>
    </citation>
    <scope>NUCLEOTIDE SEQUENCE [LARGE SCALE GENOMIC DNA]</scope>
    <source>
        <strain evidence="2">MN2024</strain>
        <tissue evidence="2">Gills</tissue>
    </source>
</reference>
<proteinExistence type="predicted"/>
<organism evidence="2 3">
    <name type="scientific">Sinanodonta woodiana</name>
    <name type="common">Chinese pond mussel</name>
    <name type="synonym">Anodonta woodiana</name>
    <dbReference type="NCBI Taxonomy" id="1069815"/>
    <lineage>
        <taxon>Eukaryota</taxon>
        <taxon>Metazoa</taxon>
        <taxon>Spiralia</taxon>
        <taxon>Lophotrochozoa</taxon>
        <taxon>Mollusca</taxon>
        <taxon>Bivalvia</taxon>
        <taxon>Autobranchia</taxon>
        <taxon>Heteroconchia</taxon>
        <taxon>Palaeoheterodonta</taxon>
        <taxon>Unionida</taxon>
        <taxon>Unionoidea</taxon>
        <taxon>Unionidae</taxon>
        <taxon>Unioninae</taxon>
        <taxon>Sinanodonta</taxon>
    </lineage>
</organism>
<dbReference type="EMBL" id="JBJQND010000002">
    <property type="protein sequence ID" value="KAL3884313.1"/>
    <property type="molecule type" value="Genomic_DNA"/>
</dbReference>
<keyword evidence="1" id="KW-1133">Transmembrane helix</keyword>
<comment type="caution">
    <text evidence="2">The sequence shown here is derived from an EMBL/GenBank/DDBJ whole genome shotgun (WGS) entry which is preliminary data.</text>
</comment>
<protein>
    <submittedName>
        <fullName evidence="2">Uncharacterized protein</fullName>
    </submittedName>
</protein>
<sequence>MPLVKMQASNIKFTAMVFFLWMWMYTFRKIDGFKCQTGDPSLWESPRKRCTLYVNWDCVQSEGESVLAKQWIKDTVPIAKWKRTSEFELIKSFFVGRLERYNENGLIIKDLTTKDAGNYSLAVIYDNGTLYLEERTSPIYVPSLPSCEAQIYNETNTSHLNGRNESIQVSPCDGRHMPEFIIGILAVLGISIFVLSSTVICLCRKLKVLRNNLRKTQRQKGEELRSLTEVPGSQV</sequence>
<dbReference type="InterPro" id="IPR013783">
    <property type="entry name" value="Ig-like_fold"/>
</dbReference>
<keyword evidence="3" id="KW-1185">Reference proteome</keyword>
<keyword evidence="1" id="KW-0472">Membrane</keyword>
<dbReference type="SUPFAM" id="SSF48726">
    <property type="entry name" value="Immunoglobulin"/>
    <property type="match status" value="1"/>
</dbReference>
<dbReference type="InterPro" id="IPR036179">
    <property type="entry name" value="Ig-like_dom_sf"/>
</dbReference>
<dbReference type="AlphaFoldDB" id="A0ABD3XFV6"/>
<gene>
    <name evidence="2" type="ORF">ACJMK2_024460</name>
</gene>
<feature type="transmembrane region" description="Helical" evidence="1">
    <location>
        <begin position="180"/>
        <end position="203"/>
    </location>
</feature>
<dbReference type="Proteomes" id="UP001634394">
    <property type="component" value="Unassembled WGS sequence"/>
</dbReference>
<dbReference type="Gene3D" id="2.60.40.10">
    <property type="entry name" value="Immunoglobulins"/>
    <property type="match status" value="1"/>
</dbReference>
<accession>A0ABD3XFV6</accession>
<evidence type="ECO:0000313" key="2">
    <source>
        <dbReference type="EMBL" id="KAL3884313.1"/>
    </source>
</evidence>
<keyword evidence="1" id="KW-0812">Transmembrane</keyword>